<dbReference type="Proteomes" id="UP000494040">
    <property type="component" value="Unassembled WGS sequence"/>
</dbReference>
<reference evidence="2" key="1">
    <citation type="submission" date="2022-01" db="UniProtKB">
        <authorList>
            <consortium name="EnsemblMetazoa"/>
        </authorList>
    </citation>
    <scope>IDENTIFICATION</scope>
</reference>
<dbReference type="RefSeq" id="XP_014258582.1">
    <property type="nucleotide sequence ID" value="XM_014403096.2"/>
</dbReference>
<accession>A0A8I6S4H7</accession>
<evidence type="ECO:0000256" key="1">
    <source>
        <dbReference type="SAM" id="MobiDB-lite"/>
    </source>
</evidence>
<dbReference type="EnsemblMetazoa" id="XM_014403096.2">
    <property type="protein sequence ID" value="XP_014258582.1"/>
    <property type="gene ID" value="LOC106672024"/>
</dbReference>
<evidence type="ECO:0000313" key="2">
    <source>
        <dbReference type="EnsemblMetazoa" id="XP_014258582.1"/>
    </source>
</evidence>
<dbReference type="OrthoDB" id="10601236at2759"/>
<dbReference type="GeneID" id="106672024"/>
<dbReference type="AlphaFoldDB" id="A0A8I6S4H7"/>
<sequence>MQFNIRRSTYNSSYRQDGIDQAMKLYSVLKGTYRTFSTRHSKRFLGVEEFPLKFCRNSCPHDKLPLLFLRFDHSKDLPLAKAKLTSFWNFLTNVGMQGPAVKKMKKSVISEGTMESQIRPQSPLVPRKESSQLECSPAFKDLKQIFDLFLSKGLDRTALSIDNNYRVHPYVCVCQEPCCNCINHSQHIHKLGLHHQNEALNEVRKNIAPESLVLQFNEGGTSLKSLVREQSQVSGQVPLSQPMIPLVDEGIKKMSVKTLKSVLGNTNTDTDAEVEEEKGTTGKKSPLDISPQTQSNRQSFQSDFTNITSRGSMLAPVIQELTNINIQDSVKPLKCKPSIRSIRRNFKEIEPAKYQNLLLEMINNPENCLLSHQSKKERVLRPKLVPNDCHAKRPKWRI</sequence>
<keyword evidence="3" id="KW-1185">Reference proteome</keyword>
<protein>
    <submittedName>
        <fullName evidence="2">Uncharacterized protein</fullName>
    </submittedName>
</protein>
<organism evidence="2 3">
    <name type="scientific">Cimex lectularius</name>
    <name type="common">Bed bug</name>
    <name type="synonym">Acanthia lectularia</name>
    <dbReference type="NCBI Taxonomy" id="79782"/>
    <lineage>
        <taxon>Eukaryota</taxon>
        <taxon>Metazoa</taxon>
        <taxon>Ecdysozoa</taxon>
        <taxon>Arthropoda</taxon>
        <taxon>Hexapoda</taxon>
        <taxon>Insecta</taxon>
        <taxon>Pterygota</taxon>
        <taxon>Neoptera</taxon>
        <taxon>Paraneoptera</taxon>
        <taxon>Hemiptera</taxon>
        <taxon>Heteroptera</taxon>
        <taxon>Panheteroptera</taxon>
        <taxon>Cimicomorpha</taxon>
        <taxon>Cimicidae</taxon>
        <taxon>Cimex</taxon>
    </lineage>
</organism>
<name>A0A8I6S4H7_CIMLE</name>
<feature type="region of interest" description="Disordered" evidence="1">
    <location>
        <begin position="267"/>
        <end position="298"/>
    </location>
</feature>
<evidence type="ECO:0000313" key="3">
    <source>
        <dbReference type="Proteomes" id="UP000494040"/>
    </source>
</evidence>
<dbReference type="KEGG" id="clec:106672024"/>
<proteinExistence type="predicted"/>